<gene>
    <name evidence="3" type="ORF">POCTA_138.1.T0100238</name>
</gene>
<dbReference type="GO" id="GO:0015031">
    <property type="term" value="P:protein transport"/>
    <property type="evidence" value="ECO:0007669"/>
    <property type="project" value="TreeGrafter"/>
</dbReference>
<comment type="caution">
    <text evidence="3">The sequence shown here is derived from an EMBL/GenBank/DDBJ whole genome shotgun (WGS) entry which is preliminary data.</text>
</comment>
<reference evidence="3" key="1">
    <citation type="submission" date="2021-01" db="EMBL/GenBank/DDBJ databases">
        <authorList>
            <consortium name="Genoscope - CEA"/>
            <person name="William W."/>
        </authorList>
    </citation>
    <scope>NUCLEOTIDE SEQUENCE</scope>
</reference>
<dbReference type="InterPro" id="IPR050357">
    <property type="entry name" value="Arrestin_domain-protein"/>
</dbReference>
<dbReference type="PANTHER" id="PTHR11188">
    <property type="entry name" value="ARRESTIN DOMAIN CONTAINING PROTEIN"/>
    <property type="match status" value="1"/>
</dbReference>
<evidence type="ECO:0000313" key="4">
    <source>
        <dbReference type="Proteomes" id="UP000683925"/>
    </source>
</evidence>
<organism evidence="3 4">
    <name type="scientific">Paramecium octaurelia</name>
    <dbReference type="NCBI Taxonomy" id="43137"/>
    <lineage>
        <taxon>Eukaryota</taxon>
        <taxon>Sar</taxon>
        <taxon>Alveolata</taxon>
        <taxon>Ciliophora</taxon>
        <taxon>Intramacronucleata</taxon>
        <taxon>Oligohymenophorea</taxon>
        <taxon>Peniculida</taxon>
        <taxon>Parameciidae</taxon>
        <taxon>Paramecium</taxon>
    </lineage>
</organism>
<dbReference type="OrthoDB" id="298939at2759"/>
<dbReference type="Proteomes" id="UP000683925">
    <property type="component" value="Unassembled WGS sequence"/>
</dbReference>
<dbReference type="AlphaFoldDB" id="A0A8S1SFJ3"/>
<evidence type="ECO:0000259" key="2">
    <source>
        <dbReference type="Pfam" id="PF02752"/>
    </source>
</evidence>
<feature type="domain" description="Arrestin C-terminal-like" evidence="2">
    <location>
        <begin position="175"/>
        <end position="314"/>
    </location>
</feature>
<proteinExistence type="predicted"/>
<feature type="compositionally biased region" description="Polar residues" evidence="1">
    <location>
        <begin position="551"/>
        <end position="575"/>
    </location>
</feature>
<name>A0A8S1SFJ3_PAROT</name>
<sequence>MIYTLTPSQAQISIKIDKPAYYPGEIIKGVIYMKIKTNDIDAGLMYLKLCCQEKVNQLDTYSQFFSFKQFIYKKLKKITDFGTKMPVMACKKYFELEVPSLYPSFTINYYKTVQCRILYFLTVNLQNQDGKLQYKVPKKHRVVVHILEKLPIINQIPLEIEGISKAHKRLCYSTENTKVKIQLQKTQYIFGDNIPLILSVDNMQSNIGIQKLELRISSQLVVLYKEQKRKLSNYFEILKQEINEQIKSHQRKQISINLILPIGNEFNQTSFFPQSTIKTKRISYQYILTVNAIFDKFLFYKVDDLIISVPLILIQHKKREKNNIIQSMENLSRIGQMGEPSSKLNMSQLNRFIYGDHNFAGYGEQDGYKGPERKYNPIESLDESALKDIKGALEVLMHKKQDEDDSEIDENFLEEIDGASKNVISMNQIYLFDQQKQRTIFNQNQKNNFEISNLNNEECKQDYGYQINLHTIKEEQDSSGTQYNLHNAKYNSQISKQDQINQQDKINFDSILNNQKIVHQKNKKQKDNIKNPITSQETDQRSLNKFKDYDQTQVSSPKNKTREQIGSQNYKIENS</sequence>
<keyword evidence="4" id="KW-1185">Reference proteome</keyword>
<dbReference type="PANTHER" id="PTHR11188:SF17">
    <property type="entry name" value="FI21816P1"/>
    <property type="match status" value="1"/>
</dbReference>
<dbReference type="GO" id="GO:0005737">
    <property type="term" value="C:cytoplasm"/>
    <property type="evidence" value="ECO:0007669"/>
    <property type="project" value="TreeGrafter"/>
</dbReference>
<dbReference type="OMA" id="NAKYNSQ"/>
<accession>A0A8S1SFJ3</accession>
<evidence type="ECO:0000256" key="1">
    <source>
        <dbReference type="SAM" id="MobiDB-lite"/>
    </source>
</evidence>
<dbReference type="EMBL" id="CAJJDP010000009">
    <property type="protein sequence ID" value="CAD8139125.1"/>
    <property type="molecule type" value="Genomic_DNA"/>
</dbReference>
<protein>
    <recommendedName>
        <fullName evidence="2">Arrestin C-terminal-like domain-containing protein</fullName>
    </recommendedName>
</protein>
<feature type="region of interest" description="Disordered" evidence="1">
    <location>
        <begin position="519"/>
        <end position="575"/>
    </location>
</feature>
<feature type="compositionally biased region" description="Basic and acidic residues" evidence="1">
    <location>
        <begin position="538"/>
        <end position="550"/>
    </location>
</feature>
<evidence type="ECO:0000313" key="3">
    <source>
        <dbReference type="EMBL" id="CAD8139125.1"/>
    </source>
</evidence>
<dbReference type="Pfam" id="PF02752">
    <property type="entry name" value="Arrestin_C"/>
    <property type="match status" value="1"/>
</dbReference>
<dbReference type="InterPro" id="IPR011022">
    <property type="entry name" value="Arrestin_C-like"/>
</dbReference>